<name>A0ABS2CNB8_9MICO</name>
<dbReference type="EMBL" id="JAFDVD010000014">
    <property type="protein sequence ID" value="MBM6401318.1"/>
    <property type="molecule type" value="Genomic_DNA"/>
</dbReference>
<dbReference type="CDD" id="cd00293">
    <property type="entry name" value="USP-like"/>
    <property type="match status" value="1"/>
</dbReference>
<accession>A0ABS2CNB8</accession>
<dbReference type="InterPro" id="IPR014729">
    <property type="entry name" value="Rossmann-like_a/b/a_fold"/>
</dbReference>
<dbReference type="SUPFAM" id="SSF52402">
    <property type="entry name" value="Adenine nucleotide alpha hydrolases-like"/>
    <property type="match status" value="1"/>
</dbReference>
<evidence type="ECO:0000256" key="1">
    <source>
        <dbReference type="ARBA" id="ARBA00008791"/>
    </source>
</evidence>
<dbReference type="InterPro" id="IPR006015">
    <property type="entry name" value="Universal_stress_UspA"/>
</dbReference>
<dbReference type="RefSeq" id="WP_204131789.1">
    <property type="nucleotide sequence ID" value="NZ_JAFDVD010000014.1"/>
</dbReference>
<sequence>MTVAVAHHASGASAYVMEAAVDEAARRDTTLVVINVVTTKDLDTEEALRSGIGGLVEQAAAARGVDGVGWEVVIATSEDATIDDTATAILDAAEAAGAQMLVIGARRRSRVGKAFLGSVTQELLLDSSVPVLVVKDPVSA</sequence>
<evidence type="ECO:0000313" key="3">
    <source>
        <dbReference type="EMBL" id="MBM6401318.1"/>
    </source>
</evidence>
<dbReference type="InterPro" id="IPR006016">
    <property type="entry name" value="UspA"/>
</dbReference>
<comment type="similarity">
    <text evidence="1">Belongs to the universal stress protein A family.</text>
</comment>
<dbReference type="PRINTS" id="PR01438">
    <property type="entry name" value="UNVRSLSTRESS"/>
</dbReference>
<evidence type="ECO:0000259" key="2">
    <source>
        <dbReference type="Pfam" id="PF00582"/>
    </source>
</evidence>
<evidence type="ECO:0000313" key="4">
    <source>
        <dbReference type="Proteomes" id="UP001430172"/>
    </source>
</evidence>
<dbReference type="Gene3D" id="3.40.50.620">
    <property type="entry name" value="HUPs"/>
    <property type="match status" value="1"/>
</dbReference>
<protein>
    <submittedName>
        <fullName evidence="3">Universal stress protein</fullName>
    </submittedName>
</protein>
<feature type="domain" description="UspA" evidence="2">
    <location>
        <begin position="2"/>
        <end position="135"/>
    </location>
</feature>
<dbReference type="Proteomes" id="UP001430172">
    <property type="component" value="Unassembled WGS sequence"/>
</dbReference>
<gene>
    <name evidence="3" type="ORF">JQN70_13040</name>
</gene>
<dbReference type="PANTHER" id="PTHR46268">
    <property type="entry name" value="STRESS RESPONSE PROTEIN NHAX"/>
    <property type="match status" value="1"/>
</dbReference>
<reference evidence="3" key="1">
    <citation type="submission" date="2021-02" db="EMBL/GenBank/DDBJ databases">
        <title>Phycicoccus sp. MQZ13P-5T, whole genome shotgun sequence.</title>
        <authorList>
            <person name="Tuo L."/>
        </authorList>
    </citation>
    <scope>NUCLEOTIDE SEQUENCE</scope>
    <source>
        <strain evidence="3">MQZ13P-5</strain>
    </source>
</reference>
<proteinExistence type="inferred from homology"/>
<keyword evidence="4" id="KW-1185">Reference proteome</keyword>
<dbReference type="Pfam" id="PF00582">
    <property type="entry name" value="Usp"/>
    <property type="match status" value="1"/>
</dbReference>
<comment type="caution">
    <text evidence="3">The sequence shown here is derived from an EMBL/GenBank/DDBJ whole genome shotgun (WGS) entry which is preliminary data.</text>
</comment>
<organism evidence="3 4">
    <name type="scientific">Phycicoccus sonneratiae</name>
    <dbReference type="NCBI Taxonomy" id="2807628"/>
    <lineage>
        <taxon>Bacteria</taxon>
        <taxon>Bacillati</taxon>
        <taxon>Actinomycetota</taxon>
        <taxon>Actinomycetes</taxon>
        <taxon>Micrococcales</taxon>
        <taxon>Intrasporangiaceae</taxon>
        <taxon>Phycicoccus</taxon>
    </lineage>
</organism>
<dbReference type="PANTHER" id="PTHR46268:SF6">
    <property type="entry name" value="UNIVERSAL STRESS PROTEIN UP12"/>
    <property type="match status" value="1"/>
</dbReference>